<dbReference type="EMBL" id="MN740900">
    <property type="protein sequence ID" value="QHU17255.1"/>
    <property type="molecule type" value="Genomic_DNA"/>
</dbReference>
<sequence length="101" mass="10755">MLSEWNKFVKKIYRAGKAENSEFTFGEALKEASKRKQEMKGGNADAAVDAAPAPAQAVTVHAPAQVEAAPAPAKVGGKKSKTANKRSKRGGKTRKVKSCKK</sequence>
<protein>
    <submittedName>
        <fullName evidence="2">Uncharacterized protein</fullName>
    </submittedName>
</protein>
<dbReference type="AlphaFoldDB" id="A0A6C0KGY1"/>
<evidence type="ECO:0000313" key="2">
    <source>
        <dbReference type="EMBL" id="QHU17255.1"/>
    </source>
</evidence>
<feature type="region of interest" description="Disordered" evidence="1">
    <location>
        <begin position="68"/>
        <end position="101"/>
    </location>
</feature>
<feature type="compositionally biased region" description="Basic residues" evidence="1">
    <location>
        <begin position="76"/>
        <end position="101"/>
    </location>
</feature>
<name>A0A6C0KGY1_9ZZZZ</name>
<reference evidence="2" key="1">
    <citation type="journal article" date="2020" name="Nature">
        <title>Giant virus diversity and host interactions through global metagenomics.</title>
        <authorList>
            <person name="Schulz F."/>
            <person name="Roux S."/>
            <person name="Paez-Espino D."/>
            <person name="Jungbluth S."/>
            <person name="Walsh D.A."/>
            <person name="Denef V.J."/>
            <person name="McMahon K.D."/>
            <person name="Konstantinidis K.T."/>
            <person name="Eloe-Fadrosh E.A."/>
            <person name="Kyrpides N.C."/>
            <person name="Woyke T."/>
        </authorList>
    </citation>
    <scope>NUCLEOTIDE SEQUENCE</scope>
    <source>
        <strain evidence="2">GVMAG-S-3300012000-57</strain>
    </source>
</reference>
<accession>A0A6C0KGY1</accession>
<proteinExistence type="predicted"/>
<organism evidence="2">
    <name type="scientific">viral metagenome</name>
    <dbReference type="NCBI Taxonomy" id="1070528"/>
    <lineage>
        <taxon>unclassified sequences</taxon>
        <taxon>metagenomes</taxon>
        <taxon>organismal metagenomes</taxon>
    </lineage>
</organism>
<evidence type="ECO:0000256" key="1">
    <source>
        <dbReference type="SAM" id="MobiDB-lite"/>
    </source>
</evidence>